<protein>
    <submittedName>
        <fullName evidence="1">Uncharacterized protein</fullName>
    </submittedName>
</protein>
<sequence length="365" mass="41065">MQQRKKYLENIENRLVIPKLHSILHYIQAIRQLGSADGFNTEAPERLHIEYAKKAYAGSSRTDYIAQMKVWLHRQEAIDRHAAFLAWVEDTELDSDTDEVEDALTTTGEDDPQFKSAKHVMRLAPFFTPSGLVLGHGYRVPKGISFSNVSVDQIENDFSATTFLAAFQTYLSIHHPHATLAASRYDRFNLYNSLTILLPIASHVSHLKRLNKIRAAPQIPSKSARKPPKSAVADTVLVVEDAVALKASGGLNGLRVAQVHAIFTLPAQYGTSLHPLAYVEWFRPLRTLDSRTGFHRQQRSTAQRQRLASIISVDTIWRACHLAPRFGSAPVDCLWVRSNVLEVMSDFVLNPYINHYVFHDVSSSA</sequence>
<accession>A0A165ZTB0</accession>
<keyword evidence="2" id="KW-1185">Reference proteome</keyword>
<organism evidence="1 2">
    <name type="scientific">Athelia psychrophila</name>
    <dbReference type="NCBI Taxonomy" id="1759441"/>
    <lineage>
        <taxon>Eukaryota</taxon>
        <taxon>Fungi</taxon>
        <taxon>Dikarya</taxon>
        <taxon>Basidiomycota</taxon>
        <taxon>Agaricomycotina</taxon>
        <taxon>Agaricomycetes</taxon>
        <taxon>Agaricomycetidae</taxon>
        <taxon>Atheliales</taxon>
        <taxon>Atheliaceae</taxon>
        <taxon>Athelia</taxon>
    </lineage>
</organism>
<gene>
    <name evidence="1" type="ORF">FIBSPDRAFT_899352</name>
</gene>
<evidence type="ECO:0000313" key="2">
    <source>
        <dbReference type="Proteomes" id="UP000076532"/>
    </source>
</evidence>
<dbReference type="OrthoDB" id="2418900at2759"/>
<reference evidence="1 2" key="1">
    <citation type="journal article" date="2016" name="Mol. Biol. Evol.">
        <title>Comparative Genomics of Early-Diverging Mushroom-Forming Fungi Provides Insights into the Origins of Lignocellulose Decay Capabilities.</title>
        <authorList>
            <person name="Nagy L.G."/>
            <person name="Riley R."/>
            <person name="Tritt A."/>
            <person name="Adam C."/>
            <person name="Daum C."/>
            <person name="Floudas D."/>
            <person name="Sun H."/>
            <person name="Yadav J.S."/>
            <person name="Pangilinan J."/>
            <person name="Larsson K.H."/>
            <person name="Matsuura K."/>
            <person name="Barry K."/>
            <person name="Labutti K."/>
            <person name="Kuo R."/>
            <person name="Ohm R.A."/>
            <person name="Bhattacharya S.S."/>
            <person name="Shirouzu T."/>
            <person name="Yoshinaga Y."/>
            <person name="Martin F.M."/>
            <person name="Grigoriev I.V."/>
            <person name="Hibbett D.S."/>
        </authorList>
    </citation>
    <scope>NUCLEOTIDE SEQUENCE [LARGE SCALE GENOMIC DNA]</scope>
    <source>
        <strain evidence="1 2">CBS 109695</strain>
    </source>
</reference>
<dbReference type="EMBL" id="KV417671">
    <property type="protein sequence ID" value="KZP10905.1"/>
    <property type="molecule type" value="Genomic_DNA"/>
</dbReference>
<dbReference type="AlphaFoldDB" id="A0A165ZTB0"/>
<name>A0A165ZTB0_9AGAM</name>
<dbReference type="Proteomes" id="UP000076532">
    <property type="component" value="Unassembled WGS sequence"/>
</dbReference>
<proteinExistence type="predicted"/>
<evidence type="ECO:0000313" key="1">
    <source>
        <dbReference type="EMBL" id="KZP10905.1"/>
    </source>
</evidence>